<dbReference type="CDD" id="cd02570">
    <property type="entry name" value="PseudoU_synth_EcTruA"/>
    <property type="match status" value="1"/>
</dbReference>
<feature type="domain" description="Pseudouridine synthase I TruA alpha/beta" evidence="8">
    <location>
        <begin position="16"/>
        <end position="72"/>
    </location>
</feature>
<comment type="catalytic activity">
    <reaction evidence="4 7">
        <text>uridine(38/39/40) in tRNA = pseudouridine(38/39/40) in tRNA</text>
        <dbReference type="Rhea" id="RHEA:22376"/>
        <dbReference type="Rhea" id="RHEA-COMP:10085"/>
        <dbReference type="Rhea" id="RHEA-COMP:10087"/>
        <dbReference type="ChEBI" id="CHEBI:65314"/>
        <dbReference type="ChEBI" id="CHEBI:65315"/>
        <dbReference type="EC" id="5.4.99.12"/>
    </reaction>
</comment>
<dbReference type="NCBIfam" id="TIGR00071">
    <property type="entry name" value="hisT_truA"/>
    <property type="match status" value="1"/>
</dbReference>
<keyword evidence="3 4" id="KW-0413">Isomerase</keyword>
<accession>A0A8J3A9Y9</accession>
<dbReference type="OrthoDB" id="9811823at2"/>
<dbReference type="GO" id="GO:0003723">
    <property type="term" value="F:RNA binding"/>
    <property type="evidence" value="ECO:0007669"/>
    <property type="project" value="InterPro"/>
</dbReference>
<reference evidence="9" key="1">
    <citation type="journal article" date="2014" name="Int. J. Syst. Evol. Microbiol.">
        <title>Complete genome sequence of Corynebacterium casei LMG S-19264T (=DSM 44701T), isolated from a smear-ripened cheese.</title>
        <authorList>
            <consortium name="US DOE Joint Genome Institute (JGI-PGF)"/>
            <person name="Walter F."/>
            <person name="Albersmeier A."/>
            <person name="Kalinowski J."/>
            <person name="Ruckert C."/>
        </authorList>
    </citation>
    <scope>NUCLEOTIDE SEQUENCE</scope>
    <source>
        <strain evidence="9">CGMCC 1.14988</strain>
    </source>
</reference>
<evidence type="ECO:0000256" key="3">
    <source>
        <dbReference type="ARBA" id="ARBA00023235"/>
    </source>
</evidence>
<gene>
    <name evidence="4 9" type="primary">truA</name>
    <name evidence="9" type="ORF">GCM10011354_16310</name>
</gene>
<name>A0A8J3A9Y9_9ACTN</name>
<dbReference type="EMBL" id="BMHA01000005">
    <property type="protein sequence ID" value="GGI05880.1"/>
    <property type="molecule type" value="Genomic_DNA"/>
</dbReference>
<dbReference type="Proteomes" id="UP000650511">
    <property type="component" value="Unassembled WGS sequence"/>
</dbReference>
<evidence type="ECO:0000313" key="9">
    <source>
        <dbReference type="EMBL" id="GGI05880.1"/>
    </source>
</evidence>
<dbReference type="RefSeq" id="WP_130648586.1">
    <property type="nucleotide sequence ID" value="NZ_BMHA01000005.1"/>
</dbReference>
<sequence length="283" mass="30993">MTSGAPATVRLRLDLAYDGAPFVGFARQPDQVTVQGTLERAAERILGQPIDATCAGRTDRGVHALAQVVHFDLDPEVDRAARALDDLEVFRDRLDRLVGPPITIWAARRVADDFSARFSATWRGYRYRVADTPALAPLARHDCWHVRQRLSLSAMRRASTHLVGEHDFAAFCKKAPGRSSVRRLDTCTIRRDDTGILHLRFVGNAFCHNQVRSLVGSLVEVGAGRREPDWIAQVLASGDRQRAGRVAPPQGLVLERVGYGRRWPGAPPAGVRGGIRTASPAAG</sequence>
<evidence type="ECO:0000256" key="2">
    <source>
        <dbReference type="ARBA" id="ARBA00022694"/>
    </source>
</evidence>
<dbReference type="FunFam" id="3.30.70.580:FF:000001">
    <property type="entry name" value="tRNA pseudouridine synthase A"/>
    <property type="match status" value="1"/>
</dbReference>
<dbReference type="Gene3D" id="3.30.70.580">
    <property type="entry name" value="Pseudouridine synthase I, catalytic domain, N-terminal subdomain"/>
    <property type="match status" value="1"/>
</dbReference>
<evidence type="ECO:0000256" key="4">
    <source>
        <dbReference type="HAMAP-Rule" id="MF_00171"/>
    </source>
</evidence>
<proteinExistence type="inferred from homology"/>
<dbReference type="GO" id="GO:0160147">
    <property type="term" value="F:tRNA pseudouridine(38-40) synthase activity"/>
    <property type="evidence" value="ECO:0007669"/>
    <property type="project" value="UniProtKB-EC"/>
</dbReference>
<keyword evidence="2 4" id="KW-0819">tRNA processing</keyword>
<evidence type="ECO:0000256" key="6">
    <source>
        <dbReference type="PIRSR" id="PIRSR001430-2"/>
    </source>
</evidence>
<evidence type="ECO:0000256" key="1">
    <source>
        <dbReference type="ARBA" id="ARBA00009375"/>
    </source>
</evidence>
<dbReference type="Gene3D" id="3.30.70.660">
    <property type="entry name" value="Pseudouridine synthase I, catalytic domain, C-terminal subdomain"/>
    <property type="match status" value="1"/>
</dbReference>
<comment type="subunit">
    <text evidence="4">Homodimer.</text>
</comment>
<dbReference type="EC" id="5.4.99.12" evidence="4"/>
<comment type="similarity">
    <text evidence="1 4 7">Belongs to the tRNA pseudouridine synthase TruA family.</text>
</comment>
<dbReference type="PIRSF" id="PIRSF001430">
    <property type="entry name" value="tRNA_psdUrid_synth"/>
    <property type="match status" value="1"/>
</dbReference>
<comment type="caution">
    <text evidence="4">Lacks conserved residue(s) required for the propagation of feature annotation.</text>
</comment>
<feature type="domain" description="Pseudouridine synthase I TruA alpha/beta" evidence="8">
    <location>
        <begin position="158"/>
        <end position="259"/>
    </location>
</feature>
<comment type="function">
    <text evidence="4">Formation of pseudouridine at positions 38, 39 and 40 in the anticodon stem and loop of transfer RNAs.</text>
</comment>
<dbReference type="HAMAP" id="MF_00171">
    <property type="entry name" value="TruA"/>
    <property type="match status" value="1"/>
</dbReference>
<organism evidence="9 10">
    <name type="scientific">Egicoccus halophilus</name>
    <dbReference type="NCBI Taxonomy" id="1670830"/>
    <lineage>
        <taxon>Bacteria</taxon>
        <taxon>Bacillati</taxon>
        <taxon>Actinomycetota</taxon>
        <taxon>Nitriliruptoria</taxon>
        <taxon>Egicoccales</taxon>
        <taxon>Egicoccaceae</taxon>
        <taxon>Egicoccus</taxon>
    </lineage>
</organism>
<protein>
    <recommendedName>
        <fullName evidence="4">tRNA pseudouridine synthase A</fullName>
        <ecNumber evidence="4">5.4.99.12</ecNumber>
    </recommendedName>
    <alternativeName>
        <fullName evidence="4">tRNA pseudouridine(38-40) synthase</fullName>
    </alternativeName>
    <alternativeName>
        <fullName evidence="4">tRNA pseudouridylate synthase I</fullName>
    </alternativeName>
    <alternativeName>
        <fullName evidence="4">tRNA-uridine isomerase I</fullName>
    </alternativeName>
</protein>
<dbReference type="SUPFAM" id="SSF55120">
    <property type="entry name" value="Pseudouridine synthase"/>
    <property type="match status" value="1"/>
</dbReference>
<dbReference type="InterPro" id="IPR020094">
    <property type="entry name" value="TruA/RsuA/RluB/E/F_N"/>
</dbReference>
<dbReference type="AlphaFoldDB" id="A0A8J3A9Y9"/>
<evidence type="ECO:0000259" key="8">
    <source>
        <dbReference type="Pfam" id="PF01416"/>
    </source>
</evidence>
<reference evidence="9" key="2">
    <citation type="submission" date="2020-09" db="EMBL/GenBank/DDBJ databases">
        <authorList>
            <person name="Sun Q."/>
            <person name="Zhou Y."/>
        </authorList>
    </citation>
    <scope>NUCLEOTIDE SEQUENCE</scope>
    <source>
        <strain evidence="9">CGMCC 1.14988</strain>
    </source>
</reference>
<evidence type="ECO:0000313" key="10">
    <source>
        <dbReference type="Proteomes" id="UP000650511"/>
    </source>
</evidence>
<dbReference type="PANTHER" id="PTHR11142">
    <property type="entry name" value="PSEUDOURIDYLATE SYNTHASE"/>
    <property type="match status" value="1"/>
</dbReference>
<comment type="caution">
    <text evidence="9">The sequence shown here is derived from an EMBL/GenBank/DDBJ whole genome shotgun (WGS) entry which is preliminary data.</text>
</comment>
<feature type="active site" description="Nucleophile" evidence="4 5">
    <location>
        <position position="59"/>
    </location>
</feature>
<evidence type="ECO:0000256" key="5">
    <source>
        <dbReference type="PIRSR" id="PIRSR001430-1"/>
    </source>
</evidence>
<dbReference type="InterPro" id="IPR020097">
    <property type="entry name" value="PsdUridine_synth_TruA_a/b_dom"/>
</dbReference>
<dbReference type="GO" id="GO:0031119">
    <property type="term" value="P:tRNA pseudouridine synthesis"/>
    <property type="evidence" value="ECO:0007669"/>
    <property type="project" value="UniProtKB-UniRule"/>
</dbReference>
<dbReference type="InterPro" id="IPR020103">
    <property type="entry name" value="PsdUridine_synth_cat_dom_sf"/>
</dbReference>
<dbReference type="InterPro" id="IPR001406">
    <property type="entry name" value="PsdUridine_synth_TruA"/>
</dbReference>
<feature type="binding site" evidence="4 6">
    <location>
        <position position="125"/>
    </location>
    <ligand>
        <name>substrate</name>
    </ligand>
</feature>
<dbReference type="Pfam" id="PF01416">
    <property type="entry name" value="PseudoU_synth_1"/>
    <property type="match status" value="2"/>
</dbReference>
<keyword evidence="10" id="KW-1185">Reference proteome</keyword>
<dbReference type="InterPro" id="IPR020095">
    <property type="entry name" value="PsdUridine_synth_TruA_C"/>
</dbReference>
<dbReference type="PANTHER" id="PTHR11142:SF0">
    <property type="entry name" value="TRNA PSEUDOURIDINE SYNTHASE-LIKE 1"/>
    <property type="match status" value="1"/>
</dbReference>
<evidence type="ECO:0000256" key="7">
    <source>
        <dbReference type="RuleBase" id="RU003792"/>
    </source>
</evidence>